<evidence type="ECO:0000313" key="17">
    <source>
        <dbReference type="Ensembl" id="ENSPMEP00000018310.1"/>
    </source>
</evidence>
<evidence type="ECO:0000256" key="1">
    <source>
        <dbReference type="ARBA" id="ARBA00000585"/>
    </source>
</evidence>
<dbReference type="PANTHER" id="PTHR47966:SF42">
    <property type="entry name" value="CATHEPSIN D"/>
    <property type="match status" value="1"/>
</dbReference>
<protein>
    <recommendedName>
        <fullName evidence="5">Cathepsin D</fullName>
        <ecNumber evidence="4">3.4.23.5</ecNumber>
    </recommendedName>
</protein>
<dbReference type="SUPFAM" id="SSF50630">
    <property type="entry name" value="Acid proteases"/>
    <property type="match status" value="1"/>
</dbReference>
<evidence type="ECO:0000256" key="5">
    <source>
        <dbReference type="ARBA" id="ARBA00015582"/>
    </source>
</evidence>
<dbReference type="PANTHER" id="PTHR47966">
    <property type="entry name" value="BETA-SITE APP-CLEAVING ENZYME, ISOFORM A-RELATED"/>
    <property type="match status" value="1"/>
</dbReference>
<feature type="disulfide bond" evidence="14">
    <location>
        <begin position="196"/>
        <end position="203"/>
    </location>
</feature>
<keyword evidence="11" id="KW-0325">Glycoprotein</keyword>
<evidence type="ECO:0000256" key="3">
    <source>
        <dbReference type="ARBA" id="ARBA00007447"/>
    </source>
</evidence>
<name>A0A3B3XTR4_9TELE</name>
<dbReference type="InterPro" id="IPR033144">
    <property type="entry name" value="Cathepsin_D"/>
</dbReference>
<keyword evidence="7 15" id="KW-0064">Aspartyl protease</keyword>
<keyword evidence="6 15" id="KW-0645">Protease</keyword>
<dbReference type="GO" id="GO:0004190">
    <property type="term" value="F:aspartic-type endopeptidase activity"/>
    <property type="evidence" value="ECO:0007669"/>
    <property type="project" value="UniProtKB-KW"/>
</dbReference>
<evidence type="ECO:0000256" key="12">
    <source>
        <dbReference type="ARBA" id="ARBA00023228"/>
    </source>
</evidence>
<dbReference type="InterPro" id="IPR001969">
    <property type="entry name" value="Aspartic_peptidase_AS"/>
</dbReference>
<comment type="similarity">
    <text evidence="3 15">Belongs to the peptidase A1 family.</text>
</comment>
<keyword evidence="8 15" id="KW-0378">Hydrolase</keyword>
<evidence type="ECO:0000256" key="14">
    <source>
        <dbReference type="PIRSR" id="PIRSR601461-2"/>
    </source>
</evidence>
<dbReference type="InterPro" id="IPR021109">
    <property type="entry name" value="Peptidase_aspartic_dom_sf"/>
</dbReference>
<comment type="catalytic activity">
    <reaction evidence="1">
        <text>Specificity similar to, but narrower than, that of pepsin A. Does not cleave the 4-Gln-|-His-5 bond in B chain of insulin.</text>
        <dbReference type="EC" id="3.4.23.5"/>
    </reaction>
</comment>
<evidence type="ECO:0000259" key="16">
    <source>
        <dbReference type="PROSITE" id="PS51767"/>
    </source>
</evidence>
<evidence type="ECO:0000313" key="18">
    <source>
        <dbReference type="Proteomes" id="UP000261480"/>
    </source>
</evidence>
<dbReference type="PROSITE" id="PS51767">
    <property type="entry name" value="PEPTIDASE_A1"/>
    <property type="match status" value="1"/>
</dbReference>
<dbReference type="Pfam" id="PF07966">
    <property type="entry name" value="A1_Propeptide"/>
    <property type="match status" value="1"/>
</dbReference>
<evidence type="ECO:0000256" key="8">
    <source>
        <dbReference type="ARBA" id="ARBA00022801"/>
    </source>
</evidence>
<dbReference type="CDD" id="cd05490">
    <property type="entry name" value="Cathepsin_D2"/>
    <property type="match status" value="1"/>
</dbReference>
<evidence type="ECO:0000256" key="15">
    <source>
        <dbReference type="RuleBase" id="RU000454"/>
    </source>
</evidence>
<dbReference type="Pfam" id="PF00026">
    <property type="entry name" value="Asp"/>
    <property type="match status" value="1"/>
</dbReference>
<reference evidence="17" key="1">
    <citation type="submission" date="2025-08" db="UniProtKB">
        <authorList>
            <consortium name="Ensembl"/>
        </authorList>
    </citation>
    <scope>IDENTIFICATION</scope>
</reference>
<evidence type="ECO:0000256" key="7">
    <source>
        <dbReference type="ARBA" id="ARBA00022750"/>
    </source>
</evidence>
<keyword evidence="10 14" id="KW-1015">Disulfide bond</keyword>
<keyword evidence="9" id="KW-0865">Zymogen</keyword>
<evidence type="ECO:0000256" key="11">
    <source>
        <dbReference type="ARBA" id="ARBA00023180"/>
    </source>
</evidence>
<dbReference type="InterPro" id="IPR033121">
    <property type="entry name" value="PEPTIDASE_A1"/>
</dbReference>
<dbReference type="STRING" id="48701.ENSPMEP00000018310"/>
<feature type="active site" evidence="13">
    <location>
        <position position="183"/>
    </location>
</feature>
<sequence>MRTAQLKFTDGQNGPEELIKAVLLAFSLVFFLSLKQEVKKRRRTVSDVTAVLFRRHVTLTGSADKTRLFVDNKLEVLSHCGSAGPGSGTMRSLVVLVLAALALTNDALVRIPLKKFRSIRRELTDSGKRAEELLADRHSLKYNLGFPSSNGPTPETLKNYLDAQYYGEISLGTPPQPFTVVFDTGSSNLWVPSVHCSLLDIACLLHHKYNSAKSTTYVKNGTAFAIQYGSGSLSGYLSQDTCTIGDIAVEKQLFGEAIKQPGIAFIAAKFDGILGMAYPRISVDGVVPVFDNIMSQKKVEQNVFSFYLNRNPETEPGGELLLGGTDPKYYSGDFHYVNISRQAYWQVHMDGMAIGSQLSLCKGGCEAIVDTGTSLITGPAAEVKALQKAIGALPLIQGEYMVPCEKVPTLPIITFNIGGQTYSLTGDQYILKESQAGKTICLSGFMALDIPPPAGPLWILGDVFIGQYYTVFDRQNNRVGFAKSK</sequence>
<dbReference type="GO" id="GO:0005764">
    <property type="term" value="C:lysosome"/>
    <property type="evidence" value="ECO:0007669"/>
    <property type="project" value="UniProtKB-SubCell"/>
</dbReference>
<accession>A0A3B3XTR4</accession>
<feature type="domain" description="Peptidase A1" evidence="16">
    <location>
        <begin position="165"/>
        <end position="482"/>
    </location>
</feature>
<dbReference type="InterPro" id="IPR012848">
    <property type="entry name" value="Aspartic_peptidase_N"/>
</dbReference>
<dbReference type="FunFam" id="2.40.70.10:FF:000039">
    <property type="entry name" value="Cathepsin D preproprotein"/>
    <property type="match status" value="1"/>
</dbReference>
<comment type="subcellular location">
    <subcellularLocation>
        <location evidence="2">Lysosome</location>
    </subcellularLocation>
</comment>
<proteinExistence type="inferred from homology"/>
<evidence type="ECO:0000256" key="13">
    <source>
        <dbReference type="PIRSR" id="PIRSR601461-1"/>
    </source>
</evidence>
<keyword evidence="18" id="KW-1185">Reference proteome</keyword>
<evidence type="ECO:0000256" key="2">
    <source>
        <dbReference type="ARBA" id="ARBA00004371"/>
    </source>
</evidence>
<keyword evidence="12" id="KW-0458">Lysosome</keyword>
<dbReference type="AlphaFoldDB" id="A0A3B3XTR4"/>
<dbReference type="FunFam" id="2.40.70.10:FF:000047">
    <property type="entry name" value="Cathepsin D preproprotein"/>
    <property type="match status" value="1"/>
</dbReference>
<evidence type="ECO:0000256" key="6">
    <source>
        <dbReference type="ARBA" id="ARBA00022670"/>
    </source>
</evidence>
<reference evidence="17" key="2">
    <citation type="submission" date="2025-09" db="UniProtKB">
        <authorList>
            <consortium name="Ensembl"/>
        </authorList>
    </citation>
    <scope>IDENTIFICATION</scope>
</reference>
<dbReference type="PROSITE" id="PS00141">
    <property type="entry name" value="ASP_PROTEASE"/>
    <property type="match status" value="2"/>
</dbReference>
<dbReference type="Gene3D" id="2.40.70.10">
    <property type="entry name" value="Acid Proteases"/>
    <property type="match status" value="2"/>
</dbReference>
<dbReference type="Proteomes" id="UP000261480">
    <property type="component" value="Unplaced"/>
</dbReference>
<evidence type="ECO:0000256" key="10">
    <source>
        <dbReference type="ARBA" id="ARBA00023157"/>
    </source>
</evidence>
<evidence type="ECO:0000256" key="9">
    <source>
        <dbReference type="ARBA" id="ARBA00023145"/>
    </source>
</evidence>
<dbReference type="Ensembl" id="ENSPMET00000027385.1">
    <property type="protein sequence ID" value="ENSPMEP00000018310.1"/>
    <property type="gene ID" value="ENSPMEG00000021225.1"/>
</dbReference>
<evidence type="ECO:0000256" key="4">
    <source>
        <dbReference type="ARBA" id="ARBA00011930"/>
    </source>
</evidence>
<dbReference type="GO" id="GO:0006508">
    <property type="term" value="P:proteolysis"/>
    <property type="evidence" value="ECO:0007669"/>
    <property type="project" value="UniProtKB-KW"/>
</dbReference>
<organism evidence="17 18">
    <name type="scientific">Poecilia mexicana</name>
    <dbReference type="NCBI Taxonomy" id="48701"/>
    <lineage>
        <taxon>Eukaryota</taxon>
        <taxon>Metazoa</taxon>
        <taxon>Chordata</taxon>
        <taxon>Craniata</taxon>
        <taxon>Vertebrata</taxon>
        <taxon>Euteleostomi</taxon>
        <taxon>Actinopterygii</taxon>
        <taxon>Neopterygii</taxon>
        <taxon>Teleostei</taxon>
        <taxon>Neoteleostei</taxon>
        <taxon>Acanthomorphata</taxon>
        <taxon>Ovalentaria</taxon>
        <taxon>Atherinomorphae</taxon>
        <taxon>Cyprinodontiformes</taxon>
        <taxon>Poeciliidae</taxon>
        <taxon>Poeciliinae</taxon>
        <taxon>Poecilia</taxon>
    </lineage>
</organism>
<feature type="disulfide bond" evidence="14">
    <location>
        <begin position="361"/>
        <end position="365"/>
    </location>
</feature>
<feature type="disulfide bond" evidence="14">
    <location>
        <begin position="404"/>
        <end position="441"/>
    </location>
</feature>
<dbReference type="InterPro" id="IPR001461">
    <property type="entry name" value="Aspartic_peptidase_A1"/>
</dbReference>
<dbReference type="PRINTS" id="PR00792">
    <property type="entry name" value="PEPSIN"/>
</dbReference>
<feature type="active site" evidence="13">
    <location>
        <position position="370"/>
    </location>
</feature>
<dbReference type="EC" id="3.4.23.5" evidence="4"/>